<feature type="compositionally biased region" description="Polar residues" evidence="1">
    <location>
        <begin position="151"/>
        <end position="168"/>
    </location>
</feature>
<protein>
    <submittedName>
        <fullName evidence="2">Uncharacterized protein</fullName>
    </submittedName>
</protein>
<organism evidence="2 3">
    <name type="scientific">Symbiodinium natans</name>
    <dbReference type="NCBI Taxonomy" id="878477"/>
    <lineage>
        <taxon>Eukaryota</taxon>
        <taxon>Sar</taxon>
        <taxon>Alveolata</taxon>
        <taxon>Dinophyceae</taxon>
        <taxon>Suessiales</taxon>
        <taxon>Symbiodiniaceae</taxon>
        <taxon>Symbiodinium</taxon>
    </lineage>
</organism>
<feature type="region of interest" description="Disordered" evidence="1">
    <location>
        <begin position="24"/>
        <end position="246"/>
    </location>
</feature>
<dbReference type="AlphaFoldDB" id="A0A812KRE6"/>
<feature type="compositionally biased region" description="Basic and acidic residues" evidence="1">
    <location>
        <begin position="208"/>
        <end position="217"/>
    </location>
</feature>
<evidence type="ECO:0000313" key="2">
    <source>
        <dbReference type="EMBL" id="CAE7234944.1"/>
    </source>
</evidence>
<proteinExistence type="predicted"/>
<accession>A0A812KRE6</accession>
<sequence length="320" mass="34390">MASGNGQGADTFICRMDQLSQKLNKWKTKTMQSAAPQRTDSQARPLAGWEQEQSGSSGDIRSKPSLIPAVLEPSSPAGRSHASRSPSSPSRRGSISILSTYDRAKVANPPERLSSLGTGNEGELSKKAVPEFERLPSSFIPSRSIHGIAEGQSSQSKLVESPSRQASRSLKRFDPSPAPSLSPTSRLSRRSTGNKPPESNPFQMPAGGHEEERRTQKEACLTRSVLPVQPAPLMNEAEKTTDSPQPTAAFNARVEALQKRVWKATAPVPSEAVAQQPLAGIQDAKQGQHEVSSVHSLGCFGRILSREPLGHQHPTTASEI</sequence>
<feature type="compositionally biased region" description="Basic and acidic residues" evidence="1">
    <location>
        <begin position="123"/>
        <end position="134"/>
    </location>
</feature>
<dbReference type="EMBL" id="CAJNDS010000802">
    <property type="protein sequence ID" value="CAE7234944.1"/>
    <property type="molecule type" value="Genomic_DNA"/>
</dbReference>
<name>A0A812KRE6_9DINO</name>
<feature type="compositionally biased region" description="Polar residues" evidence="1">
    <location>
        <begin position="24"/>
        <end position="42"/>
    </location>
</feature>
<reference evidence="2" key="1">
    <citation type="submission" date="2021-02" db="EMBL/GenBank/DDBJ databases">
        <authorList>
            <person name="Dougan E. K."/>
            <person name="Rhodes N."/>
            <person name="Thang M."/>
            <person name="Chan C."/>
        </authorList>
    </citation>
    <scope>NUCLEOTIDE SEQUENCE</scope>
</reference>
<feature type="compositionally biased region" description="Low complexity" evidence="1">
    <location>
        <begin position="73"/>
        <end position="97"/>
    </location>
</feature>
<keyword evidence="3" id="KW-1185">Reference proteome</keyword>
<dbReference type="Proteomes" id="UP000604046">
    <property type="component" value="Unassembled WGS sequence"/>
</dbReference>
<evidence type="ECO:0000256" key="1">
    <source>
        <dbReference type="SAM" id="MobiDB-lite"/>
    </source>
</evidence>
<comment type="caution">
    <text evidence="2">The sequence shown here is derived from an EMBL/GenBank/DDBJ whole genome shotgun (WGS) entry which is preliminary data.</text>
</comment>
<dbReference type="OrthoDB" id="439719at2759"/>
<gene>
    <name evidence="2" type="ORF">SNAT2548_LOCUS9964</name>
</gene>
<evidence type="ECO:0000313" key="3">
    <source>
        <dbReference type="Proteomes" id="UP000604046"/>
    </source>
</evidence>